<comment type="caution">
    <text evidence="1">The sequence shown here is derived from an EMBL/GenBank/DDBJ whole genome shotgun (WGS) entry which is preliminary data.</text>
</comment>
<name>A0A933GL45_UNCTE</name>
<gene>
    <name evidence="1" type="ORF">HY730_00240</name>
</gene>
<organism evidence="1 2">
    <name type="scientific">Tectimicrobiota bacterium</name>
    <dbReference type="NCBI Taxonomy" id="2528274"/>
    <lineage>
        <taxon>Bacteria</taxon>
        <taxon>Pseudomonadati</taxon>
        <taxon>Nitrospinota/Tectimicrobiota group</taxon>
        <taxon>Candidatus Tectimicrobiota</taxon>
    </lineage>
</organism>
<evidence type="ECO:0000313" key="1">
    <source>
        <dbReference type="EMBL" id="MBI4594789.1"/>
    </source>
</evidence>
<evidence type="ECO:0000313" key="2">
    <source>
        <dbReference type="Proteomes" id="UP000772181"/>
    </source>
</evidence>
<reference evidence="1" key="1">
    <citation type="submission" date="2020-07" db="EMBL/GenBank/DDBJ databases">
        <title>Huge and variable diversity of episymbiotic CPR bacteria and DPANN archaea in groundwater ecosystems.</title>
        <authorList>
            <person name="He C.Y."/>
            <person name="Keren R."/>
            <person name="Whittaker M."/>
            <person name="Farag I.F."/>
            <person name="Doudna J."/>
            <person name="Cate J.H.D."/>
            <person name="Banfield J.F."/>
        </authorList>
    </citation>
    <scope>NUCLEOTIDE SEQUENCE</scope>
    <source>
        <strain evidence="1">NC_groundwater_1482_Ag_S-0.65um_47_24</strain>
    </source>
</reference>
<dbReference type="AlphaFoldDB" id="A0A933GL45"/>
<sequence length="53" mass="5962">MFKRFSMGKREALPKEGARRLFKAGLNSLTKKLLASGCKKEKQNLPVKTKLLA</sequence>
<protein>
    <submittedName>
        <fullName evidence="1">Uncharacterized protein</fullName>
    </submittedName>
</protein>
<dbReference type="EMBL" id="JACQWF010000012">
    <property type="protein sequence ID" value="MBI4594789.1"/>
    <property type="molecule type" value="Genomic_DNA"/>
</dbReference>
<dbReference type="Proteomes" id="UP000772181">
    <property type="component" value="Unassembled WGS sequence"/>
</dbReference>
<accession>A0A933GL45</accession>
<proteinExistence type="predicted"/>